<accession>A0A2A6B9M8</accession>
<dbReference type="PANTHER" id="PTHR34721">
    <property type="entry name" value="PROTEIN CBG09734"/>
    <property type="match status" value="1"/>
</dbReference>
<organism evidence="1 2">
    <name type="scientific">Pristionchus pacificus</name>
    <name type="common">Parasitic nematode worm</name>
    <dbReference type="NCBI Taxonomy" id="54126"/>
    <lineage>
        <taxon>Eukaryota</taxon>
        <taxon>Metazoa</taxon>
        <taxon>Ecdysozoa</taxon>
        <taxon>Nematoda</taxon>
        <taxon>Chromadorea</taxon>
        <taxon>Rhabditida</taxon>
        <taxon>Rhabditina</taxon>
        <taxon>Diplogasteromorpha</taxon>
        <taxon>Diplogasteroidea</taxon>
        <taxon>Neodiplogasteridae</taxon>
        <taxon>Pristionchus</taxon>
    </lineage>
</organism>
<name>A0A2A6B9M8_PRIPA</name>
<dbReference type="EnsemblMetazoa" id="PPA07664.1">
    <property type="protein sequence ID" value="PPA07664.1"/>
    <property type="gene ID" value="WBGene00097218"/>
</dbReference>
<dbReference type="AlphaFoldDB" id="A0A2A6B9M8"/>
<proteinExistence type="predicted"/>
<reference evidence="2" key="1">
    <citation type="journal article" date="2008" name="Nat. Genet.">
        <title>The Pristionchus pacificus genome provides a unique perspective on nematode lifestyle and parasitism.</title>
        <authorList>
            <person name="Dieterich C."/>
            <person name="Clifton S.W."/>
            <person name="Schuster L.N."/>
            <person name="Chinwalla A."/>
            <person name="Delehaunty K."/>
            <person name="Dinkelacker I."/>
            <person name="Fulton L."/>
            <person name="Fulton R."/>
            <person name="Godfrey J."/>
            <person name="Minx P."/>
            <person name="Mitreva M."/>
            <person name="Roeseler W."/>
            <person name="Tian H."/>
            <person name="Witte H."/>
            <person name="Yang S.P."/>
            <person name="Wilson R.K."/>
            <person name="Sommer R.J."/>
        </authorList>
    </citation>
    <scope>NUCLEOTIDE SEQUENCE [LARGE SCALE GENOMIC DNA]</scope>
    <source>
        <strain evidence="2">PS312</strain>
    </source>
</reference>
<gene>
    <name evidence="1" type="primary">WBGene00097218</name>
</gene>
<evidence type="ECO:0000313" key="1">
    <source>
        <dbReference type="EnsemblMetazoa" id="PPA07664.1"/>
    </source>
</evidence>
<sequence length="365" mass="39667">MRLVVHIPSLEQHIRSKIVDIMRDHGIVILNVKTDKLYDDQVVCGFVNDMMQSVYTLEIDEEQDGMQPHLLLASLLVASSTALQCIHNATVVEEVYQKGVLVSAGSYSREFGVLDCSKNLDRCKTMDIAFFKTLDVGKDGNPLSKSIVSSDGKVMGRLCMSQADADKIQAQKADSCTGKTEKSCYCTTDKCTGNASGMLTMMFSLLVVMLAKVLLLSAVALSAHALYCYHQATDVIPNLAFGNYNGSVPMRVDIGSYECEKELDRCATFKPPLQAPMSIIDFMKLAGGKTLNPLLILGTDGTVEGTTCMSVNDCTTFKASNSDSCKTKNNCCCSTDNCADYDNASISLPFLTSLLTILAMVVIKH</sequence>
<dbReference type="Proteomes" id="UP000005239">
    <property type="component" value="Unassembled WGS sequence"/>
</dbReference>
<keyword evidence="2" id="KW-1185">Reference proteome</keyword>
<evidence type="ECO:0000313" key="2">
    <source>
        <dbReference type="Proteomes" id="UP000005239"/>
    </source>
</evidence>
<reference evidence="1" key="2">
    <citation type="submission" date="2022-06" db="UniProtKB">
        <authorList>
            <consortium name="EnsemblMetazoa"/>
        </authorList>
    </citation>
    <scope>IDENTIFICATION</scope>
    <source>
        <strain evidence="1">PS312</strain>
    </source>
</reference>
<protein>
    <submittedName>
        <fullName evidence="1">Uncharacterized protein</fullName>
    </submittedName>
</protein>
<dbReference type="PANTHER" id="PTHR34721:SF3">
    <property type="entry name" value="ACTIVIN_RECP DOMAIN-CONTAINING PROTEIN-RELATED"/>
    <property type="match status" value="1"/>
</dbReference>
<accession>A0A8R1U638</accession>